<comment type="caution">
    <text evidence="4">The sequence shown here is derived from an EMBL/GenBank/DDBJ whole genome shotgun (WGS) entry which is preliminary data.</text>
</comment>
<evidence type="ECO:0000313" key="5">
    <source>
        <dbReference type="Proteomes" id="UP000027064"/>
    </source>
</evidence>
<dbReference type="Proteomes" id="UP000027064">
    <property type="component" value="Unassembled WGS sequence"/>
</dbReference>
<dbReference type="PATRIC" id="fig|1492738.3.peg.1032"/>
<organism evidence="4 5">
    <name type="scientific">Flavobacterium seoulense</name>
    <dbReference type="NCBI Taxonomy" id="1492738"/>
    <lineage>
        <taxon>Bacteria</taxon>
        <taxon>Pseudomonadati</taxon>
        <taxon>Bacteroidota</taxon>
        <taxon>Flavobacteriia</taxon>
        <taxon>Flavobacteriales</taxon>
        <taxon>Flavobacteriaceae</taxon>
        <taxon>Flavobacterium</taxon>
    </lineage>
</organism>
<evidence type="ECO:0000256" key="1">
    <source>
        <dbReference type="ARBA" id="ARBA00022679"/>
    </source>
</evidence>
<feature type="domain" description="N-acetyltransferase" evidence="3">
    <location>
        <begin position="1"/>
        <end position="144"/>
    </location>
</feature>
<name>A0A066WTH6_9FLAO</name>
<accession>A0A066WTH6</accession>
<dbReference type="Gene3D" id="3.40.630.30">
    <property type="match status" value="1"/>
</dbReference>
<keyword evidence="1 4" id="KW-0808">Transferase</keyword>
<dbReference type="GO" id="GO:0016747">
    <property type="term" value="F:acyltransferase activity, transferring groups other than amino-acyl groups"/>
    <property type="evidence" value="ECO:0007669"/>
    <property type="project" value="InterPro"/>
</dbReference>
<dbReference type="CDD" id="cd04301">
    <property type="entry name" value="NAT_SF"/>
    <property type="match status" value="1"/>
</dbReference>
<protein>
    <submittedName>
        <fullName evidence="4">GCN5 family N-acetyltransferase</fullName>
    </submittedName>
</protein>
<dbReference type="InterPro" id="IPR016181">
    <property type="entry name" value="Acyl_CoA_acyltransferase"/>
</dbReference>
<proteinExistence type="predicted"/>
<keyword evidence="2" id="KW-0012">Acyltransferase</keyword>
<dbReference type="PROSITE" id="PS51186">
    <property type="entry name" value="GNAT"/>
    <property type="match status" value="1"/>
</dbReference>
<dbReference type="eggNOG" id="COG0454">
    <property type="taxonomic scope" value="Bacteria"/>
</dbReference>
<dbReference type="OrthoDB" id="9789605at2"/>
<dbReference type="EMBL" id="JNCA01000009">
    <property type="protein sequence ID" value="KDN55848.1"/>
    <property type="molecule type" value="Genomic_DNA"/>
</dbReference>
<reference evidence="4 5" key="1">
    <citation type="submission" date="2014-05" db="EMBL/GenBank/DDBJ databases">
        <title>Genome Sequence of Flavobacterium sp. EM1321.</title>
        <authorList>
            <person name="Shin S.-K."/>
            <person name="Yi H."/>
        </authorList>
    </citation>
    <scope>NUCLEOTIDE SEQUENCE [LARGE SCALE GENOMIC DNA]</scope>
    <source>
        <strain evidence="4 5">EM1321</strain>
    </source>
</reference>
<dbReference type="RefSeq" id="WP_035658604.1">
    <property type="nucleotide sequence ID" value="NZ_JNCA01000009.1"/>
</dbReference>
<dbReference type="PANTHER" id="PTHR43800">
    <property type="entry name" value="PEPTIDYL-LYSINE N-ACETYLTRANSFERASE YJAB"/>
    <property type="match status" value="1"/>
</dbReference>
<dbReference type="Pfam" id="PF13673">
    <property type="entry name" value="Acetyltransf_10"/>
    <property type="match status" value="1"/>
</dbReference>
<dbReference type="STRING" id="1492738.FEM21_10390"/>
<keyword evidence="5" id="KW-1185">Reference proteome</keyword>
<dbReference type="AlphaFoldDB" id="A0A066WTH6"/>
<sequence length="144" mass="16647">MIYAVNKTEYEDLVSVWESSVKSTHHFLAKEDFEFYKKLIPSFFENLILHCVKNEKEQIVGFMGTDKDNLEMLFVHESEIGKGFGKKLLVYAIDNLNIKKVDVNKDNPQAIDFYTRFGFETKSVSDVDGFGKPYPILHLVLKSN</sequence>
<dbReference type="SUPFAM" id="SSF55729">
    <property type="entry name" value="Acyl-CoA N-acyltransferases (Nat)"/>
    <property type="match status" value="1"/>
</dbReference>
<gene>
    <name evidence="4" type="ORF">FEM21_10390</name>
</gene>
<evidence type="ECO:0000259" key="3">
    <source>
        <dbReference type="PROSITE" id="PS51186"/>
    </source>
</evidence>
<dbReference type="PANTHER" id="PTHR43800:SF1">
    <property type="entry name" value="PEPTIDYL-LYSINE N-ACETYLTRANSFERASE YJAB"/>
    <property type="match status" value="1"/>
</dbReference>
<dbReference type="InterPro" id="IPR000182">
    <property type="entry name" value="GNAT_dom"/>
</dbReference>
<evidence type="ECO:0000256" key="2">
    <source>
        <dbReference type="ARBA" id="ARBA00023315"/>
    </source>
</evidence>
<evidence type="ECO:0000313" key="4">
    <source>
        <dbReference type="EMBL" id="KDN55848.1"/>
    </source>
</evidence>